<name>A0ACB6RSV9_9PLEO</name>
<dbReference type="EMBL" id="MU006727">
    <property type="protein sequence ID" value="KAF2625050.1"/>
    <property type="molecule type" value="Genomic_DNA"/>
</dbReference>
<proteinExistence type="predicted"/>
<organism evidence="1 2">
    <name type="scientific">Macroventuria anomochaeta</name>
    <dbReference type="NCBI Taxonomy" id="301207"/>
    <lineage>
        <taxon>Eukaryota</taxon>
        <taxon>Fungi</taxon>
        <taxon>Dikarya</taxon>
        <taxon>Ascomycota</taxon>
        <taxon>Pezizomycotina</taxon>
        <taxon>Dothideomycetes</taxon>
        <taxon>Pleosporomycetidae</taxon>
        <taxon>Pleosporales</taxon>
        <taxon>Pleosporineae</taxon>
        <taxon>Didymellaceae</taxon>
        <taxon>Macroventuria</taxon>
    </lineage>
</organism>
<protein>
    <submittedName>
        <fullName evidence="1">Uncharacterized protein</fullName>
    </submittedName>
</protein>
<keyword evidence="2" id="KW-1185">Reference proteome</keyword>
<evidence type="ECO:0000313" key="2">
    <source>
        <dbReference type="Proteomes" id="UP000799754"/>
    </source>
</evidence>
<dbReference type="Proteomes" id="UP000799754">
    <property type="component" value="Unassembled WGS sequence"/>
</dbReference>
<comment type="caution">
    <text evidence="1">The sequence shown here is derived from an EMBL/GenBank/DDBJ whole genome shotgun (WGS) entry which is preliminary data.</text>
</comment>
<reference evidence="1" key="1">
    <citation type="journal article" date="2020" name="Stud. Mycol.">
        <title>101 Dothideomycetes genomes: a test case for predicting lifestyles and emergence of pathogens.</title>
        <authorList>
            <person name="Haridas S."/>
            <person name="Albert R."/>
            <person name="Binder M."/>
            <person name="Bloem J."/>
            <person name="Labutti K."/>
            <person name="Salamov A."/>
            <person name="Andreopoulos B."/>
            <person name="Baker S."/>
            <person name="Barry K."/>
            <person name="Bills G."/>
            <person name="Bluhm B."/>
            <person name="Cannon C."/>
            <person name="Castanera R."/>
            <person name="Culley D."/>
            <person name="Daum C."/>
            <person name="Ezra D."/>
            <person name="Gonzalez J."/>
            <person name="Henrissat B."/>
            <person name="Kuo A."/>
            <person name="Liang C."/>
            <person name="Lipzen A."/>
            <person name="Lutzoni F."/>
            <person name="Magnuson J."/>
            <person name="Mondo S."/>
            <person name="Nolan M."/>
            <person name="Ohm R."/>
            <person name="Pangilinan J."/>
            <person name="Park H.-J."/>
            <person name="Ramirez L."/>
            <person name="Alfaro M."/>
            <person name="Sun H."/>
            <person name="Tritt A."/>
            <person name="Yoshinaga Y."/>
            <person name="Zwiers L.-H."/>
            <person name="Turgeon B."/>
            <person name="Goodwin S."/>
            <person name="Spatafora J."/>
            <person name="Crous P."/>
            <person name="Grigoriev I."/>
        </authorList>
    </citation>
    <scope>NUCLEOTIDE SEQUENCE</scope>
    <source>
        <strain evidence="1">CBS 525.71</strain>
    </source>
</reference>
<accession>A0ACB6RSV9</accession>
<gene>
    <name evidence="1" type="ORF">BU25DRAFT_460537</name>
</gene>
<sequence length="332" mass="37250">MTTVADDSTAANFRFKRRKATHTKRARIDDDIPSKPNNQTPDTATAHDAPDAVPDEEEPVPNLKEILRNRKRPRDRLKDATRKPGPSQTELVQAEAPRPDQYTSRFVAQTGQVVDSSDQQMTVYVEARLAEQNYRQYGWPIPKHLHLTVAAIAPDLKHTFSNPVQATAASSAVDDGTEHSSRVAAGQGKLEEVDLGSDALRTHKDWRRSEGDAPAPAPKVRLGRDGKPYRGRKRRNSDDIRRDQMVEAVLREAKLEFFDEALPAPRYAGTDDDMLERFRTEYFESIEERQARKPAMPPNAKDQPKGPKLGGSRSARAAMREREEAAAKGNKR</sequence>
<evidence type="ECO:0000313" key="1">
    <source>
        <dbReference type="EMBL" id="KAF2625050.1"/>
    </source>
</evidence>